<evidence type="ECO:0000313" key="2">
    <source>
        <dbReference type="EMBL" id="SEI76204.1"/>
    </source>
</evidence>
<dbReference type="AlphaFoldDB" id="A0A1H6TDF1"/>
<accession>A0A1H6TDF1</accession>
<proteinExistence type="predicted"/>
<keyword evidence="1" id="KW-0812">Transmembrane</keyword>
<feature type="transmembrane region" description="Helical" evidence="1">
    <location>
        <begin position="347"/>
        <end position="367"/>
    </location>
</feature>
<feature type="transmembrane region" description="Helical" evidence="1">
    <location>
        <begin position="214"/>
        <end position="229"/>
    </location>
</feature>
<dbReference type="RefSeq" id="WP_090335088.1">
    <property type="nucleotide sequence ID" value="NZ_FNXY01000003.1"/>
</dbReference>
<evidence type="ECO:0000256" key="1">
    <source>
        <dbReference type="SAM" id="Phobius"/>
    </source>
</evidence>
<feature type="transmembrane region" description="Helical" evidence="1">
    <location>
        <begin position="114"/>
        <end position="132"/>
    </location>
</feature>
<organism evidence="2 3">
    <name type="scientific">Dyadobacter koreensis</name>
    <dbReference type="NCBI Taxonomy" id="408657"/>
    <lineage>
        <taxon>Bacteria</taxon>
        <taxon>Pseudomonadati</taxon>
        <taxon>Bacteroidota</taxon>
        <taxon>Cytophagia</taxon>
        <taxon>Cytophagales</taxon>
        <taxon>Spirosomataceae</taxon>
        <taxon>Dyadobacter</taxon>
    </lineage>
</organism>
<name>A0A1H6TDF1_9BACT</name>
<keyword evidence="3" id="KW-1185">Reference proteome</keyword>
<keyword evidence="1" id="KW-0472">Membrane</keyword>
<feature type="transmembrane region" description="Helical" evidence="1">
    <location>
        <begin position="192"/>
        <end position="208"/>
    </location>
</feature>
<gene>
    <name evidence="2" type="ORF">SAMN04487995_2078</name>
</gene>
<feature type="transmembrane region" description="Helical" evidence="1">
    <location>
        <begin position="139"/>
        <end position="156"/>
    </location>
</feature>
<feature type="transmembrane region" description="Helical" evidence="1">
    <location>
        <begin position="168"/>
        <end position="185"/>
    </location>
</feature>
<keyword evidence="1" id="KW-1133">Transmembrane helix</keyword>
<dbReference type="Proteomes" id="UP000199532">
    <property type="component" value="Unassembled WGS sequence"/>
</dbReference>
<protein>
    <recommendedName>
        <fullName evidence="4">Dolichyl-phosphate-mannose-protein mannosyltransferase</fullName>
    </recommendedName>
</protein>
<reference evidence="2 3" key="1">
    <citation type="submission" date="2016-10" db="EMBL/GenBank/DDBJ databases">
        <authorList>
            <person name="de Groot N.N."/>
        </authorList>
    </citation>
    <scope>NUCLEOTIDE SEQUENCE [LARGE SCALE GENOMIC DNA]</scope>
    <source>
        <strain evidence="2 3">DSM 19938</strain>
    </source>
</reference>
<feature type="transmembrane region" description="Helical" evidence="1">
    <location>
        <begin position="376"/>
        <end position="393"/>
    </location>
</feature>
<dbReference type="OrthoDB" id="935889at2"/>
<dbReference type="EMBL" id="FNXY01000003">
    <property type="protein sequence ID" value="SEI76204.1"/>
    <property type="molecule type" value="Genomic_DNA"/>
</dbReference>
<feature type="transmembrane region" description="Helical" evidence="1">
    <location>
        <begin position="236"/>
        <end position="257"/>
    </location>
</feature>
<feature type="transmembrane region" description="Helical" evidence="1">
    <location>
        <begin position="323"/>
        <end position="341"/>
    </location>
</feature>
<evidence type="ECO:0008006" key="4">
    <source>
        <dbReference type="Google" id="ProtNLM"/>
    </source>
</evidence>
<feature type="transmembrane region" description="Helical" evidence="1">
    <location>
        <begin position="296"/>
        <end position="314"/>
    </location>
</feature>
<sequence>MNLIHYLTGNAALSLLCIITLFKASGAEQTPFKKSDGFFLGPASIFLVLIKMATFDSGMLNIDESIMLSGGRTLALDPRAWISVDPTTSGPLNFLPSIILIKLADWSSYGELRIIYTLVFQIPTVFILFLTFKRVSNSAFARIVIIPLILTIGFFYFPDLIHASSENFPMLFLSIMLSALILISFGYEVKRYHLIIAGIACASAFYVKLQVTPIFIYLAAACFILLFFVKKNRRDGMLFLASFIFTHLLALLIIWLYGGFYDFVQSYIIGNLRYTTVNMITAELVTTFLKSSIRSLLPLLLLGFLIPGIFLIVIRKSLTSIDLLYHAGFILTIIVTIYCIIKPGRYFLHYTLLLVVPLYSYMVWLLIKYEWKPSKLLVPLASLAIAFVFFINAKSATRMVENEKQYLSDIINQKLVEKLYAGRVPGDRMAVWGWGSYYNHAARLVMGTRDVHFDFQTSYKSDLGKYYRDRYLSDLEKNHPRWFLDLSLPGGLLTNEDCKLIHFPEINNFVKENYHEVYKTNTEVLYQKNSDERSK</sequence>
<evidence type="ECO:0000313" key="3">
    <source>
        <dbReference type="Proteomes" id="UP000199532"/>
    </source>
</evidence>